<dbReference type="RefSeq" id="NP_500364.2">
    <property type="nucleotide sequence ID" value="NM_067963.6"/>
</dbReference>
<dbReference type="GO" id="GO:0008333">
    <property type="term" value="P:endosome to lysosome transport"/>
    <property type="evidence" value="ECO:0000318"/>
    <property type="project" value="GO_Central"/>
</dbReference>
<name>O76258_CAEEL</name>
<dbReference type="InterPro" id="IPR037202">
    <property type="entry name" value="ESCRT_assembly_dom"/>
</dbReference>
<dbReference type="GO" id="GO:0032801">
    <property type="term" value="P:receptor catabolic process"/>
    <property type="evidence" value="ECO:0000315"/>
    <property type="project" value="WormBase"/>
</dbReference>
<accession>O76258</accession>
<dbReference type="GO" id="GO:0015031">
    <property type="term" value="P:protein transport"/>
    <property type="evidence" value="ECO:0007669"/>
    <property type="project" value="UniProtKB-UniRule"/>
</dbReference>
<dbReference type="PhylomeDB" id="O76258"/>
<dbReference type="Proteomes" id="UP000001940">
    <property type="component" value="Chromosome IV"/>
</dbReference>
<dbReference type="GO" id="GO:0032510">
    <property type="term" value="P:endosome to lysosome transport via multivesicular body sorting pathway"/>
    <property type="evidence" value="ECO:0000315"/>
    <property type="project" value="WormBase"/>
</dbReference>
<feature type="coiled-coil region" evidence="8">
    <location>
        <begin position="294"/>
        <end position="332"/>
    </location>
</feature>
<evidence type="ECO:0000256" key="9">
    <source>
        <dbReference type="SAM" id="MobiDB-lite"/>
    </source>
</evidence>
<dbReference type="UCSC" id="C09G12.9">
    <property type="organism name" value="c. elegans"/>
</dbReference>
<dbReference type="OMA" id="YMNFPQP"/>
<dbReference type="PROSITE" id="PS51312">
    <property type="entry name" value="SB"/>
    <property type="match status" value="1"/>
</dbReference>
<dbReference type="PeptideAtlas" id="O76258"/>
<protein>
    <submittedName>
        <fullName evidence="12">Tumor susceptibility gene 101 protein</fullName>
    </submittedName>
</protein>
<dbReference type="FunCoup" id="O76258">
    <property type="interactions" value="2600"/>
</dbReference>
<dbReference type="EMBL" id="BX284604">
    <property type="protein sequence ID" value="CCD64026.1"/>
    <property type="molecule type" value="Genomic_DNA"/>
</dbReference>
<dbReference type="Gene3D" id="6.10.140.820">
    <property type="match status" value="1"/>
</dbReference>
<feature type="domain" description="UEV" evidence="11">
    <location>
        <begin position="2"/>
        <end position="145"/>
    </location>
</feature>
<dbReference type="FunFam" id="3.10.110.10:FF:000178">
    <property type="entry name" value="Tumor Susceptibility Gene homolog"/>
    <property type="match status" value="1"/>
</dbReference>
<dbReference type="GO" id="GO:0000813">
    <property type="term" value="C:ESCRT I complex"/>
    <property type="evidence" value="ECO:0000353"/>
    <property type="project" value="WormBase"/>
</dbReference>
<dbReference type="WormBase" id="C09G12.9">
    <property type="protein sequence ID" value="CE34675"/>
    <property type="gene ID" value="WBGene00015658"/>
    <property type="gene designation" value="tsg-101"/>
</dbReference>
<dbReference type="InterPro" id="IPR016135">
    <property type="entry name" value="UBQ-conjugating_enzyme/RWD"/>
</dbReference>
<evidence type="ECO:0000256" key="4">
    <source>
        <dbReference type="ARBA" id="ARBA00022753"/>
    </source>
</evidence>
<feature type="compositionally biased region" description="Pro residues" evidence="9">
    <location>
        <begin position="235"/>
        <end position="245"/>
    </location>
</feature>
<evidence type="ECO:0000256" key="1">
    <source>
        <dbReference type="ARBA" id="ARBA00004177"/>
    </source>
</evidence>
<evidence type="ECO:0000313" key="14">
    <source>
        <dbReference type="WormBase" id="C09G12.9"/>
    </source>
</evidence>
<dbReference type="CDD" id="cd11685">
    <property type="entry name" value="UEV_TSG101-like"/>
    <property type="match status" value="1"/>
</dbReference>
<dbReference type="Gene3D" id="6.10.250.370">
    <property type="match status" value="1"/>
</dbReference>
<evidence type="ECO:0000256" key="8">
    <source>
        <dbReference type="SAM" id="Coils"/>
    </source>
</evidence>
<comment type="similarity">
    <text evidence="2">Belongs to the ubiquitin-conjugating enzyme family. UEV subfamily.</text>
</comment>
<dbReference type="KEGG" id="cel:CELE_C09G12.9"/>
<dbReference type="SUPFAM" id="SSF54495">
    <property type="entry name" value="UBC-like"/>
    <property type="match status" value="1"/>
</dbReference>
<evidence type="ECO:0007829" key="15">
    <source>
        <dbReference type="PeptideAtlas" id="O76258"/>
    </source>
</evidence>
<feature type="region of interest" description="Disordered" evidence="9">
    <location>
        <begin position="150"/>
        <end position="194"/>
    </location>
</feature>
<keyword evidence="6 8" id="KW-0175">Coiled coil</keyword>
<feature type="compositionally biased region" description="Low complexity" evidence="9">
    <location>
        <begin position="150"/>
        <end position="168"/>
    </location>
</feature>
<feature type="compositionally biased region" description="Polar residues" evidence="9">
    <location>
        <begin position="246"/>
        <end position="261"/>
    </location>
</feature>
<dbReference type="Pfam" id="PF09454">
    <property type="entry name" value="Vps23_core"/>
    <property type="match status" value="1"/>
</dbReference>
<evidence type="ECO:0000256" key="7">
    <source>
        <dbReference type="PROSITE-ProRule" id="PRU00644"/>
    </source>
</evidence>
<dbReference type="GO" id="GO:0043130">
    <property type="term" value="F:ubiquitin binding"/>
    <property type="evidence" value="ECO:0000318"/>
    <property type="project" value="GO_Central"/>
</dbReference>
<dbReference type="IntAct" id="O76258">
    <property type="interactions" value="8"/>
</dbReference>
<evidence type="ECO:0000259" key="10">
    <source>
        <dbReference type="PROSITE" id="PS51312"/>
    </source>
</evidence>
<keyword evidence="15" id="KW-1267">Proteomics identification</keyword>
<evidence type="ECO:0000256" key="5">
    <source>
        <dbReference type="ARBA" id="ARBA00022927"/>
    </source>
</evidence>
<dbReference type="GeneID" id="182474"/>
<dbReference type="InParanoid" id="O76258"/>
<dbReference type="SMR" id="O76258"/>
<dbReference type="GO" id="GO:0010008">
    <property type="term" value="C:endosome membrane"/>
    <property type="evidence" value="ECO:0000314"/>
    <property type="project" value="WormBase"/>
</dbReference>
<dbReference type="Reactome" id="R-CEL-917729">
    <property type="pathway name" value="Endosomal Sorting Complex Required For Transport (ESCRT)"/>
</dbReference>
<sequence length="425" mass="46232">MSAHQVQQCLQRAGGKYADSAKKDIIGALSQFKDLSPGTDTFMFPDGKRRTAFRLKGTIPVYYKGACYNIPVTVYLWDTHPYYAPICYVNPTSTMVIKESEHVNKEGKVFLPYLNEWRFPGYDLSGLLQVMAMVFQEKCPVFARSAANSATNASATNPSAGSSASSTPTPYPSSQPTMPTPYPTGSGAAPYPPSSTPYPSAGAMGYNPYMNVPQSTPYPMGASGASPYPSASSNPAPPPPRPPPVTAQTSVSSSSGGTIQADTIRASVMSAVEEKIRAKLRERMGTNSAEMASIRTTSDELREGQQKLKRMLEELETQRSSLQTACEIYTAKKAELAKALSDAGGTDAPPIDEAIDAAFPLHRQIVLNYAKDLTCDDVIYSLGQSLKKRQITLAEYLRHVRDVSREQFIYRATMQKCRRTAGLPI</sequence>
<evidence type="ECO:0000256" key="6">
    <source>
        <dbReference type="ARBA" id="ARBA00023054"/>
    </source>
</evidence>
<dbReference type="Bgee" id="WBGene00015658">
    <property type="expression patterns" value="Expressed in pharyngeal muscle cell (C elegans) and 3 other cell types or tissues"/>
</dbReference>
<evidence type="ECO:0000256" key="3">
    <source>
        <dbReference type="ARBA" id="ARBA00022448"/>
    </source>
</evidence>
<keyword evidence="5 7" id="KW-0653">Protein transport</keyword>
<dbReference type="PaxDb" id="6239-C09G12.9"/>
<dbReference type="OrthoDB" id="306304at2759"/>
<dbReference type="SUPFAM" id="SSF140111">
    <property type="entry name" value="Endosomal sorting complex assembly domain"/>
    <property type="match status" value="1"/>
</dbReference>
<dbReference type="InterPro" id="IPR052070">
    <property type="entry name" value="ESCRT-I_UEV_domain"/>
</dbReference>
<dbReference type="Pfam" id="PF05743">
    <property type="entry name" value="UEV"/>
    <property type="match status" value="1"/>
</dbReference>
<dbReference type="PROSITE" id="PS51322">
    <property type="entry name" value="UEV"/>
    <property type="match status" value="1"/>
</dbReference>
<keyword evidence="13" id="KW-1185">Reference proteome</keyword>
<evidence type="ECO:0000313" key="12">
    <source>
        <dbReference type="EMBL" id="CCD64026.1"/>
    </source>
</evidence>
<dbReference type="PANTHER" id="PTHR23306">
    <property type="entry name" value="TUMOR SUSCEPTIBILITY GENE 101 PROTEIN-RELATED"/>
    <property type="match status" value="1"/>
</dbReference>
<gene>
    <name evidence="12 14" type="primary">tsg-101</name>
    <name evidence="14" type="ORF">C09G12.9</name>
    <name evidence="12" type="ORF">CELE_C09G12.9</name>
</gene>
<dbReference type="InterPro" id="IPR008883">
    <property type="entry name" value="UEV_N"/>
</dbReference>
<dbReference type="Gene3D" id="3.10.110.10">
    <property type="entry name" value="Ubiquitin Conjugating Enzyme"/>
    <property type="match status" value="1"/>
</dbReference>
<comment type="interaction">
    <interactant intactId="EBI-2002148">
        <id>O76258</id>
    </interactant>
    <interactant intactId="EBI-2002164">
        <id>O44158</id>
        <label>vps-37</label>
    </interactant>
    <organismsDiffer>false</organismsDiffer>
    <experiments>4</experiments>
</comment>
<feature type="compositionally biased region" description="Pro residues" evidence="9">
    <location>
        <begin position="169"/>
        <end position="182"/>
    </location>
</feature>
<dbReference type="PIR" id="H88650">
    <property type="entry name" value="H88650"/>
</dbReference>
<feature type="compositionally biased region" description="Low complexity" evidence="9">
    <location>
        <begin position="222"/>
        <end position="234"/>
    </location>
</feature>
<feature type="domain" description="SB" evidence="10">
    <location>
        <begin position="359"/>
        <end position="425"/>
    </location>
</feature>
<evidence type="ECO:0000259" key="11">
    <source>
        <dbReference type="PROSITE" id="PS51322"/>
    </source>
</evidence>
<evidence type="ECO:0000256" key="2">
    <source>
        <dbReference type="ARBA" id="ARBA00009594"/>
    </source>
</evidence>
<dbReference type="AlphaFoldDB" id="O76258"/>
<feature type="region of interest" description="Disordered" evidence="9">
    <location>
        <begin position="221"/>
        <end position="262"/>
    </location>
</feature>
<dbReference type="PANTHER" id="PTHR23306:SF3">
    <property type="entry name" value="TUMOR SUPPRESSOR PROTEIN 101"/>
    <property type="match status" value="1"/>
</dbReference>
<organism evidence="12 13">
    <name type="scientific">Caenorhabditis elegans</name>
    <dbReference type="NCBI Taxonomy" id="6239"/>
    <lineage>
        <taxon>Eukaryota</taxon>
        <taxon>Metazoa</taxon>
        <taxon>Ecdysozoa</taxon>
        <taxon>Nematoda</taxon>
        <taxon>Chromadorea</taxon>
        <taxon>Rhabditida</taxon>
        <taxon>Rhabditina</taxon>
        <taxon>Rhabditomorpha</taxon>
        <taxon>Rhabditoidea</taxon>
        <taxon>Rhabditidae</taxon>
        <taxon>Peloderinae</taxon>
        <taxon>Caenorhabditis</taxon>
    </lineage>
</organism>
<proteinExistence type="evidence at protein level"/>
<dbReference type="CTD" id="182474"/>
<dbReference type="eggNOG" id="KOG2391">
    <property type="taxonomic scope" value="Eukaryota"/>
</dbReference>
<dbReference type="HOGENOM" id="CLU_017548_1_1_1"/>
<keyword evidence="3 7" id="KW-0813">Transport</keyword>
<dbReference type="InterPro" id="IPR017916">
    <property type="entry name" value="SB_dom"/>
</dbReference>
<dbReference type="STRING" id="6239.C09G12.9.1"/>
<reference evidence="12 13" key="1">
    <citation type="journal article" date="1998" name="Science">
        <title>Genome sequence of the nematode C. elegans: a platform for investigating biology.</title>
        <authorList>
            <consortium name="The C. elegans sequencing consortium"/>
            <person name="Sulson J.E."/>
            <person name="Waterston R."/>
        </authorList>
    </citation>
    <scope>NUCLEOTIDE SEQUENCE [LARGE SCALE GENOMIC DNA]</scope>
    <source>
        <strain evidence="12 13">Bristol N2</strain>
    </source>
</reference>
<comment type="subcellular location">
    <subcellularLocation>
        <location evidence="1">Endosome</location>
    </subcellularLocation>
</comment>
<dbReference type="AGR" id="WB:WBGene00015658"/>
<keyword evidence="4" id="KW-0967">Endosome</keyword>
<evidence type="ECO:0000313" key="13">
    <source>
        <dbReference type="Proteomes" id="UP000001940"/>
    </source>
</evidence>